<dbReference type="Proteomes" id="UP000887565">
    <property type="component" value="Unplaced"/>
</dbReference>
<evidence type="ECO:0000256" key="1">
    <source>
        <dbReference type="ARBA" id="ARBA00022729"/>
    </source>
</evidence>
<feature type="region of interest" description="Disordered" evidence="2">
    <location>
        <begin position="195"/>
        <end position="225"/>
    </location>
</feature>
<evidence type="ECO:0000313" key="6">
    <source>
        <dbReference type="WBParaSite" id="nRc.2.0.1.t41851-RA"/>
    </source>
</evidence>
<keyword evidence="1 3" id="KW-0732">Signal</keyword>
<feature type="compositionally biased region" description="Polar residues" evidence="2">
    <location>
        <begin position="216"/>
        <end position="225"/>
    </location>
</feature>
<name>A0A915KTP7_ROMCU</name>
<dbReference type="WBParaSite" id="nRc.2.0.1.t41851-RA">
    <property type="protein sequence ID" value="nRc.2.0.1.t41851-RA"/>
    <property type="gene ID" value="nRc.2.0.1.g41851"/>
</dbReference>
<dbReference type="InterPro" id="IPR057475">
    <property type="entry name" value="CUT_C"/>
</dbReference>
<feature type="signal peptide" evidence="3">
    <location>
        <begin position="1"/>
        <end position="22"/>
    </location>
</feature>
<dbReference type="Pfam" id="PF25301">
    <property type="entry name" value="CUT_C"/>
    <property type="match status" value="1"/>
</dbReference>
<organism evidence="5 6">
    <name type="scientific">Romanomermis culicivorax</name>
    <name type="common">Nematode worm</name>
    <dbReference type="NCBI Taxonomy" id="13658"/>
    <lineage>
        <taxon>Eukaryota</taxon>
        <taxon>Metazoa</taxon>
        <taxon>Ecdysozoa</taxon>
        <taxon>Nematoda</taxon>
        <taxon>Enoplea</taxon>
        <taxon>Dorylaimia</taxon>
        <taxon>Mermithida</taxon>
        <taxon>Mermithoidea</taxon>
        <taxon>Mermithidae</taxon>
        <taxon>Romanomermis</taxon>
    </lineage>
</organism>
<dbReference type="PROSITE" id="PS51034">
    <property type="entry name" value="ZP_2"/>
    <property type="match status" value="1"/>
</dbReference>
<accession>A0A915KTP7</accession>
<evidence type="ECO:0000259" key="4">
    <source>
        <dbReference type="PROSITE" id="PS51034"/>
    </source>
</evidence>
<reference evidence="6" key="1">
    <citation type="submission" date="2022-11" db="UniProtKB">
        <authorList>
            <consortium name="WormBaseParasite"/>
        </authorList>
    </citation>
    <scope>IDENTIFICATION</scope>
</reference>
<dbReference type="InterPro" id="IPR001507">
    <property type="entry name" value="ZP_dom"/>
</dbReference>
<feature type="chain" id="PRO_5037249171" evidence="3">
    <location>
        <begin position="23"/>
        <end position="225"/>
    </location>
</feature>
<evidence type="ECO:0000313" key="5">
    <source>
        <dbReference type="Proteomes" id="UP000887565"/>
    </source>
</evidence>
<feature type="domain" description="ZP" evidence="4">
    <location>
        <begin position="1"/>
        <end position="213"/>
    </location>
</feature>
<dbReference type="AlphaFoldDB" id="A0A915KTP7"/>
<dbReference type="InterPro" id="IPR051962">
    <property type="entry name" value="Cuticlin"/>
</dbReference>
<keyword evidence="5" id="KW-1185">Reference proteome</keyword>
<sequence length="225" mass="25197">MSNIATIVAFFSFSFLLFDVSSFRTVQNISTKFVVSISKGQNGDADFSIKNNTSTKKRVKIASRQDSLPEIQMESKGEISNSSCYYEIRANDTNGNLINGAKIGDSIYYVINCTGLDDGEERKTSCIIIYNCTLISDDRSLNYPIIDEYGCSFDPSINESVEYDSDWIAGIRGQAIRFHGSPKIKLECKVRRIETKKSKDRSSSSCPSRRPKCVTNEYTTKSSIK</sequence>
<evidence type="ECO:0000256" key="3">
    <source>
        <dbReference type="SAM" id="SignalP"/>
    </source>
</evidence>
<protein>
    <submittedName>
        <fullName evidence="6">ZP domain-containing protein</fullName>
    </submittedName>
</protein>
<evidence type="ECO:0000256" key="2">
    <source>
        <dbReference type="SAM" id="MobiDB-lite"/>
    </source>
</evidence>
<proteinExistence type="predicted"/>
<dbReference type="PANTHER" id="PTHR22907">
    <property type="entry name" value="GH04558P"/>
    <property type="match status" value="1"/>
</dbReference>
<dbReference type="PANTHER" id="PTHR22907:SF60">
    <property type="entry name" value="CUTICLIN-3"/>
    <property type="match status" value="1"/>
</dbReference>